<dbReference type="Proteomes" id="UP000735302">
    <property type="component" value="Unassembled WGS sequence"/>
</dbReference>
<dbReference type="EMBL" id="BLXT01007473">
    <property type="protein sequence ID" value="GFO39230.1"/>
    <property type="molecule type" value="Genomic_DNA"/>
</dbReference>
<organism evidence="1 2">
    <name type="scientific">Plakobranchus ocellatus</name>
    <dbReference type="NCBI Taxonomy" id="259542"/>
    <lineage>
        <taxon>Eukaryota</taxon>
        <taxon>Metazoa</taxon>
        <taxon>Spiralia</taxon>
        <taxon>Lophotrochozoa</taxon>
        <taxon>Mollusca</taxon>
        <taxon>Gastropoda</taxon>
        <taxon>Heterobranchia</taxon>
        <taxon>Euthyneura</taxon>
        <taxon>Panpulmonata</taxon>
        <taxon>Sacoglossa</taxon>
        <taxon>Placobranchoidea</taxon>
        <taxon>Plakobranchidae</taxon>
        <taxon>Plakobranchus</taxon>
    </lineage>
</organism>
<evidence type="ECO:0000313" key="1">
    <source>
        <dbReference type="EMBL" id="GFO39230.1"/>
    </source>
</evidence>
<evidence type="ECO:0000313" key="2">
    <source>
        <dbReference type="Proteomes" id="UP000735302"/>
    </source>
</evidence>
<comment type="caution">
    <text evidence="1">The sequence shown here is derived from an EMBL/GenBank/DDBJ whole genome shotgun (WGS) entry which is preliminary data.</text>
</comment>
<keyword evidence="2" id="KW-1185">Reference proteome</keyword>
<name>A0AAV4D567_9GAST</name>
<reference evidence="1 2" key="1">
    <citation type="journal article" date="2021" name="Elife">
        <title>Chloroplast acquisition without the gene transfer in kleptoplastic sea slugs, Plakobranchus ocellatus.</title>
        <authorList>
            <person name="Maeda T."/>
            <person name="Takahashi S."/>
            <person name="Yoshida T."/>
            <person name="Shimamura S."/>
            <person name="Takaki Y."/>
            <person name="Nagai Y."/>
            <person name="Toyoda A."/>
            <person name="Suzuki Y."/>
            <person name="Arimoto A."/>
            <person name="Ishii H."/>
            <person name="Satoh N."/>
            <person name="Nishiyama T."/>
            <person name="Hasebe M."/>
            <person name="Maruyama T."/>
            <person name="Minagawa J."/>
            <person name="Obokata J."/>
            <person name="Shigenobu S."/>
        </authorList>
    </citation>
    <scope>NUCLEOTIDE SEQUENCE [LARGE SCALE GENOMIC DNA]</scope>
</reference>
<accession>A0AAV4D567</accession>
<proteinExistence type="predicted"/>
<gene>
    <name evidence="1" type="ORF">PoB_006573500</name>
</gene>
<protein>
    <submittedName>
        <fullName evidence="1">Uncharacterized protein</fullName>
    </submittedName>
</protein>
<sequence length="120" mass="12579">MSTLASSPLSESALRSAGTLLSRVRAPLSAPWPDGGPESLRSHRCGLAIYKKLKLASFCYQVGNDKRNLLIRTRGENCDKSSSGPAAPGQGPPSSMGFFLPPYAAPYPNGSSVVSRSAVV</sequence>
<dbReference type="AlphaFoldDB" id="A0AAV4D567"/>